<dbReference type="PROSITE" id="PS51186">
    <property type="entry name" value="GNAT"/>
    <property type="match status" value="1"/>
</dbReference>
<evidence type="ECO:0000313" key="2">
    <source>
        <dbReference type="EMBL" id="KMQ75020.1"/>
    </source>
</evidence>
<dbReference type="InterPro" id="IPR000182">
    <property type="entry name" value="GNAT_dom"/>
</dbReference>
<dbReference type="PATRIC" id="fig|1658765.3.peg.1206"/>
<dbReference type="RefSeq" id="WP_048495173.1">
    <property type="nucleotide sequence ID" value="NZ_JADQCF010000064.1"/>
</dbReference>
<dbReference type="InterPro" id="IPR020036">
    <property type="entry name" value="PseH"/>
</dbReference>
<dbReference type="PANTHER" id="PTHR43415:SF3">
    <property type="entry name" value="GNAT-FAMILY ACETYLTRANSFERASE"/>
    <property type="match status" value="1"/>
</dbReference>
<reference evidence="2 3" key="1">
    <citation type="submission" date="2015-06" db="EMBL/GenBank/DDBJ databases">
        <title>Marinobacter subterrani, a genetically tractable neutrophilic iron-oxidizing strain isolated from the Soudan Iron Mine.</title>
        <authorList>
            <person name="Bonis B.M."/>
            <person name="Gralnick J.A."/>
        </authorList>
    </citation>
    <scope>NUCLEOTIDE SEQUENCE [LARGE SCALE GENOMIC DNA]</scope>
    <source>
        <strain evidence="2 3">JG233</strain>
    </source>
</reference>
<evidence type="ECO:0000259" key="1">
    <source>
        <dbReference type="PROSITE" id="PS51186"/>
    </source>
</evidence>
<dbReference type="STRING" id="1658765.Msub_11219"/>
<feature type="domain" description="N-acetyltransferase" evidence="1">
    <location>
        <begin position="9"/>
        <end position="164"/>
    </location>
</feature>
<accession>A0A0J7M1R3</accession>
<dbReference type="Gene3D" id="3.40.630.30">
    <property type="match status" value="1"/>
</dbReference>
<name>A0A0J7M1R3_9GAMM</name>
<dbReference type="PANTHER" id="PTHR43415">
    <property type="entry name" value="SPERMIDINE N(1)-ACETYLTRANSFERASE"/>
    <property type="match status" value="1"/>
</dbReference>
<evidence type="ECO:0000313" key="3">
    <source>
        <dbReference type="Proteomes" id="UP000036102"/>
    </source>
</evidence>
<protein>
    <submittedName>
        <fullName evidence="2">Pseudaminic acid biosynthesis N-acetyl transferase</fullName>
    </submittedName>
</protein>
<dbReference type="SUPFAM" id="SSF55729">
    <property type="entry name" value="Acyl-CoA N-acyltransferases (Nat)"/>
    <property type="match status" value="1"/>
</dbReference>
<keyword evidence="3" id="KW-1185">Reference proteome</keyword>
<dbReference type="NCBIfam" id="TIGR03585">
    <property type="entry name" value="PseH"/>
    <property type="match status" value="1"/>
</dbReference>
<organism evidence="2 3">
    <name type="scientific">Marinobacter subterrani</name>
    <dbReference type="NCBI Taxonomy" id="1658765"/>
    <lineage>
        <taxon>Bacteria</taxon>
        <taxon>Pseudomonadati</taxon>
        <taxon>Pseudomonadota</taxon>
        <taxon>Gammaproteobacteria</taxon>
        <taxon>Pseudomonadales</taxon>
        <taxon>Marinobacteraceae</taxon>
        <taxon>Marinobacter</taxon>
    </lineage>
</organism>
<keyword evidence="2" id="KW-0808">Transferase</keyword>
<proteinExistence type="predicted"/>
<comment type="caution">
    <text evidence="2">The sequence shown here is derived from an EMBL/GenBank/DDBJ whole genome shotgun (WGS) entry which is preliminary data.</text>
</comment>
<sequence length="190" mass="22218">MNYENKKLGCLRDINENELKLMLSWRNEPAVRQNMYTRHIISLDEHMRWWERARESDACKYFMYEFQGLAQGIVGFSQIDQENRNASWAFYAAPEAPRGTGSRMEMLALDYAFGALNLHKLCCEVLAFNDGVIRLHQKFGFHVEGILREQHKVDGEFVDIYCLGLLATDWSEKRDLMVERILRMLGASDE</sequence>
<dbReference type="OrthoDB" id="5358891at2"/>
<dbReference type="InterPro" id="IPR016181">
    <property type="entry name" value="Acyl_CoA_acyltransferase"/>
</dbReference>
<dbReference type="EMBL" id="LFBU01000001">
    <property type="protein sequence ID" value="KMQ75020.1"/>
    <property type="molecule type" value="Genomic_DNA"/>
</dbReference>
<dbReference type="AlphaFoldDB" id="A0A0J7M1R3"/>
<dbReference type="Proteomes" id="UP000036102">
    <property type="component" value="Unassembled WGS sequence"/>
</dbReference>
<dbReference type="Pfam" id="PF13420">
    <property type="entry name" value="Acetyltransf_4"/>
    <property type="match status" value="1"/>
</dbReference>
<gene>
    <name evidence="2" type="ORF">Msub_11219</name>
</gene>
<dbReference type="GO" id="GO:0016747">
    <property type="term" value="F:acyltransferase activity, transferring groups other than amino-acyl groups"/>
    <property type="evidence" value="ECO:0007669"/>
    <property type="project" value="InterPro"/>
</dbReference>